<evidence type="ECO:0000256" key="9">
    <source>
        <dbReference type="ARBA" id="ARBA00017371"/>
    </source>
</evidence>
<dbReference type="GO" id="GO:0007155">
    <property type="term" value="P:cell adhesion"/>
    <property type="evidence" value="ECO:0007669"/>
    <property type="project" value="UniProtKB-KW"/>
</dbReference>
<keyword evidence="15 20" id="KW-0472">Membrane</keyword>
<comment type="similarity">
    <text evidence="8">Belongs to the podocalyxin family.</text>
</comment>
<evidence type="ECO:0000256" key="11">
    <source>
        <dbReference type="ARBA" id="ARBA00022692"/>
    </source>
</evidence>
<keyword evidence="22" id="KW-1185">Reference proteome</keyword>
<feature type="transmembrane region" description="Helical" evidence="20">
    <location>
        <begin position="323"/>
        <end position="347"/>
    </location>
</feature>
<evidence type="ECO:0000256" key="4">
    <source>
        <dbReference type="ARBA" id="ARBA00004466"/>
    </source>
</evidence>
<dbReference type="RefSeq" id="XP_030641469.1">
    <property type="nucleotide sequence ID" value="XM_030785609.1"/>
</dbReference>
<keyword evidence="14 20" id="KW-1133">Transmembrane helix</keyword>
<dbReference type="Proteomes" id="UP000504632">
    <property type="component" value="Chromosome 1"/>
</dbReference>
<keyword evidence="12 21" id="KW-0732">Signal</keyword>
<evidence type="ECO:0000256" key="21">
    <source>
        <dbReference type="SAM" id="SignalP"/>
    </source>
</evidence>
<organism evidence="22 23">
    <name type="scientific">Chanos chanos</name>
    <name type="common">Milkfish</name>
    <name type="synonym">Mugil chanos</name>
    <dbReference type="NCBI Taxonomy" id="29144"/>
    <lineage>
        <taxon>Eukaryota</taxon>
        <taxon>Metazoa</taxon>
        <taxon>Chordata</taxon>
        <taxon>Craniata</taxon>
        <taxon>Vertebrata</taxon>
        <taxon>Euteleostomi</taxon>
        <taxon>Actinopterygii</taxon>
        <taxon>Neopterygii</taxon>
        <taxon>Teleostei</taxon>
        <taxon>Ostariophysi</taxon>
        <taxon>Gonorynchiformes</taxon>
        <taxon>Chanidae</taxon>
        <taxon>Chanos</taxon>
    </lineage>
</organism>
<dbReference type="GO" id="GO:0045121">
    <property type="term" value="C:membrane raft"/>
    <property type="evidence" value="ECO:0007669"/>
    <property type="project" value="UniProtKB-SubCell"/>
</dbReference>
<evidence type="ECO:0000313" key="22">
    <source>
        <dbReference type="Proteomes" id="UP000504632"/>
    </source>
</evidence>
<evidence type="ECO:0000256" key="19">
    <source>
        <dbReference type="SAM" id="MobiDB-lite"/>
    </source>
</evidence>
<evidence type="ECO:0000313" key="23">
    <source>
        <dbReference type="RefSeq" id="XP_030641469.1"/>
    </source>
</evidence>
<evidence type="ECO:0000256" key="15">
    <source>
        <dbReference type="ARBA" id="ARBA00023136"/>
    </source>
</evidence>
<keyword evidence="10" id="KW-1003">Cell membrane</keyword>
<dbReference type="GO" id="GO:0016324">
    <property type="term" value="C:apical plasma membrane"/>
    <property type="evidence" value="ECO:0007669"/>
    <property type="project" value="UniProtKB-SubCell"/>
</dbReference>
<evidence type="ECO:0000256" key="1">
    <source>
        <dbReference type="ARBA" id="ARBA00004105"/>
    </source>
</evidence>
<evidence type="ECO:0000256" key="8">
    <source>
        <dbReference type="ARBA" id="ARBA00007029"/>
    </source>
</evidence>
<reference evidence="23" key="1">
    <citation type="submission" date="2025-08" db="UniProtKB">
        <authorList>
            <consortium name="RefSeq"/>
        </authorList>
    </citation>
    <scope>IDENTIFICATION</scope>
</reference>
<feature type="compositionally biased region" description="Polar residues" evidence="19">
    <location>
        <begin position="196"/>
        <end position="217"/>
    </location>
</feature>
<keyword evidence="16" id="KW-0325">Glycoprotein</keyword>
<dbReference type="AlphaFoldDB" id="A0A6J2WAR4"/>
<dbReference type="GeneID" id="115821821"/>
<dbReference type="CTD" id="5420"/>
<keyword evidence="11 20" id="KW-0812">Transmembrane</keyword>
<dbReference type="InterPro" id="IPR013836">
    <property type="entry name" value="CD34/Podocalyxin"/>
</dbReference>
<evidence type="ECO:0000256" key="20">
    <source>
        <dbReference type="SAM" id="Phobius"/>
    </source>
</evidence>
<dbReference type="GO" id="GO:0001726">
    <property type="term" value="C:ruffle"/>
    <property type="evidence" value="ECO:0007669"/>
    <property type="project" value="UniProtKB-SubCell"/>
</dbReference>
<evidence type="ECO:0000256" key="3">
    <source>
        <dbReference type="ARBA" id="ARBA00004285"/>
    </source>
</evidence>
<dbReference type="InParanoid" id="A0A6J2WAR4"/>
<dbReference type="PANTHER" id="PTHR12067:SF5">
    <property type="entry name" value="PODOCALYXIN"/>
    <property type="match status" value="1"/>
</dbReference>
<dbReference type="GO" id="GO:0016477">
    <property type="term" value="P:cell migration"/>
    <property type="evidence" value="ECO:0007669"/>
    <property type="project" value="InterPro"/>
</dbReference>
<accession>A0A6J2WAR4</accession>
<gene>
    <name evidence="23" type="primary">podxl</name>
</gene>
<keyword evidence="13" id="KW-0130">Cell adhesion</keyword>
<evidence type="ECO:0000256" key="13">
    <source>
        <dbReference type="ARBA" id="ARBA00022889"/>
    </source>
</evidence>
<dbReference type="GO" id="GO:0030027">
    <property type="term" value="C:lamellipodium"/>
    <property type="evidence" value="ECO:0007669"/>
    <property type="project" value="UniProtKB-SubCell"/>
</dbReference>
<comment type="subcellular location">
    <subcellularLocation>
        <location evidence="2">Apical cell membrane</location>
    </subcellularLocation>
    <subcellularLocation>
        <location evidence="6">Cell projection</location>
        <location evidence="6">Filopodium</location>
    </subcellularLocation>
    <subcellularLocation>
        <location evidence="7">Cell projection</location>
        <location evidence="7">Lamellipodium</location>
    </subcellularLocation>
    <subcellularLocation>
        <location evidence="1">Cell projection</location>
        <location evidence="1">Microvillus</location>
    </subcellularLocation>
    <subcellularLocation>
        <location evidence="4">Cell projection</location>
        <location evidence="4">Ruffle</location>
    </subcellularLocation>
    <subcellularLocation>
        <location evidence="3">Membrane raft</location>
    </subcellularLocation>
    <subcellularLocation>
        <location evidence="5">Membrane</location>
        <topology evidence="5">Single-pass type I membrane protein</topology>
    </subcellularLocation>
</comment>
<evidence type="ECO:0000256" key="12">
    <source>
        <dbReference type="ARBA" id="ARBA00022729"/>
    </source>
</evidence>
<evidence type="ECO:0000256" key="10">
    <source>
        <dbReference type="ARBA" id="ARBA00022475"/>
    </source>
</evidence>
<dbReference type="GO" id="GO:0033634">
    <property type="term" value="P:positive regulation of cell-cell adhesion mediated by integrin"/>
    <property type="evidence" value="ECO:0007669"/>
    <property type="project" value="TreeGrafter"/>
</dbReference>
<dbReference type="Pfam" id="PF06365">
    <property type="entry name" value="CD34_antigen"/>
    <property type="match status" value="1"/>
</dbReference>
<evidence type="ECO:0000256" key="17">
    <source>
        <dbReference type="ARBA" id="ARBA00023273"/>
    </source>
</evidence>
<dbReference type="OrthoDB" id="9948358at2759"/>
<feature type="compositionally biased region" description="Low complexity" evidence="19">
    <location>
        <begin position="94"/>
        <end position="112"/>
    </location>
</feature>
<sequence>MQITCTLFVLGFLFYSIHAEIPTSNGTFATAAVPVNSSIVSATAKATSTVSISTAHSALSTIAPSTNYTSISPANDITTTAIHTTASPATNILSTPSTTHTATPPSDTTASPVSQTSTDNATITSPSITNHDATSAFNTSTSPVINLTSPSATTPAIPNNNTQATSPASRGTPDTSSLSPSASTVGRTSTQKDHTSQSPSETTSQVLSTAKETSTVFKPSEHSARTIITTRYPITTTRPPRTVEVNMNTHDSSLEAMLCKKLKEEMNITKGARCLLSFSPDDNVTSMKFTYEVDTDRANKYYQEIKNMSKHHEENDRGGLPKVVIAVLASGGALIAIIIGIAVAVYCHRRSHRKNQQHLTEELQTVENGYHDNPTLEVMEVQSEMQEKKLALNGEFNDSWIVPIDNLVKDDMPDEEDTHL</sequence>
<dbReference type="GO" id="GO:0022408">
    <property type="term" value="P:negative regulation of cell-cell adhesion"/>
    <property type="evidence" value="ECO:0007669"/>
    <property type="project" value="TreeGrafter"/>
</dbReference>
<evidence type="ECO:0000256" key="14">
    <source>
        <dbReference type="ARBA" id="ARBA00022989"/>
    </source>
</evidence>
<dbReference type="GO" id="GO:0032534">
    <property type="term" value="P:regulation of microvillus assembly"/>
    <property type="evidence" value="ECO:0007669"/>
    <property type="project" value="TreeGrafter"/>
</dbReference>
<dbReference type="GO" id="GO:0031528">
    <property type="term" value="C:microvillus membrane"/>
    <property type="evidence" value="ECO:0007669"/>
    <property type="project" value="TreeGrafter"/>
</dbReference>
<protein>
    <recommendedName>
        <fullName evidence="9">Podocalyxin</fullName>
    </recommendedName>
    <alternativeName>
        <fullName evidence="18">Podocalyxin-like protein 1</fullName>
    </alternativeName>
</protein>
<evidence type="ECO:0000256" key="7">
    <source>
        <dbReference type="ARBA" id="ARBA00004510"/>
    </source>
</evidence>
<proteinExistence type="inferred from homology"/>
<feature type="chain" id="PRO_5026960757" description="Podocalyxin" evidence="21">
    <location>
        <begin position="20"/>
        <end position="420"/>
    </location>
</feature>
<feature type="region of interest" description="Disordered" evidence="19">
    <location>
        <begin position="88"/>
        <end position="222"/>
    </location>
</feature>
<evidence type="ECO:0000256" key="6">
    <source>
        <dbReference type="ARBA" id="ARBA00004486"/>
    </source>
</evidence>
<dbReference type="InterPro" id="IPR017403">
    <property type="entry name" value="PODXL"/>
</dbReference>
<evidence type="ECO:0000256" key="18">
    <source>
        <dbReference type="ARBA" id="ARBA00031141"/>
    </source>
</evidence>
<name>A0A6J2WAR4_CHACN</name>
<evidence type="ECO:0000256" key="5">
    <source>
        <dbReference type="ARBA" id="ARBA00004479"/>
    </source>
</evidence>
<dbReference type="PANTHER" id="PTHR12067">
    <property type="entry name" value="PODOCALYXIN"/>
    <property type="match status" value="1"/>
</dbReference>
<feature type="signal peptide" evidence="21">
    <location>
        <begin position="1"/>
        <end position="19"/>
    </location>
</feature>
<evidence type="ECO:0000256" key="2">
    <source>
        <dbReference type="ARBA" id="ARBA00004221"/>
    </source>
</evidence>
<keyword evidence="17" id="KW-0966">Cell projection</keyword>
<feature type="compositionally biased region" description="Polar residues" evidence="19">
    <location>
        <begin position="113"/>
        <end position="189"/>
    </location>
</feature>
<dbReference type="GO" id="GO:0030175">
    <property type="term" value="C:filopodium"/>
    <property type="evidence" value="ECO:0007669"/>
    <property type="project" value="UniProtKB-SubCell"/>
</dbReference>
<evidence type="ECO:0000256" key="16">
    <source>
        <dbReference type="ARBA" id="ARBA00023180"/>
    </source>
</evidence>